<organism evidence="1 2">
    <name type="scientific">Anaerocolumna cellulosilytica</name>
    <dbReference type="NCBI Taxonomy" id="433286"/>
    <lineage>
        <taxon>Bacteria</taxon>
        <taxon>Bacillati</taxon>
        <taxon>Bacillota</taxon>
        <taxon>Clostridia</taxon>
        <taxon>Lachnospirales</taxon>
        <taxon>Lachnospiraceae</taxon>
        <taxon>Anaerocolumna</taxon>
    </lineage>
</organism>
<evidence type="ECO:0000313" key="2">
    <source>
        <dbReference type="Proteomes" id="UP000515561"/>
    </source>
</evidence>
<proteinExistence type="predicted"/>
<protein>
    <submittedName>
        <fullName evidence="1">Uncharacterized protein</fullName>
    </submittedName>
</protein>
<dbReference type="RefSeq" id="WP_184092067.1">
    <property type="nucleotide sequence ID" value="NZ_AP023367.1"/>
</dbReference>
<dbReference type="AlphaFoldDB" id="A0A6S6RCI7"/>
<reference evidence="1 2" key="1">
    <citation type="journal article" date="2016" name="Int. J. Syst. Evol. Microbiol.">
        <title>Descriptions of Anaerotaenia torta gen. nov., sp. nov. and Anaerocolumna cellulosilytica gen. nov., sp. nov. isolated from a methanogenic reactor of cattle waste.</title>
        <authorList>
            <person name="Uek A."/>
            <person name="Ohtaki Y."/>
            <person name="Kaku N."/>
            <person name="Ueki K."/>
        </authorList>
    </citation>
    <scope>NUCLEOTIDE SEQUENCE [LARGE SCALE GENOMIC DNA]</scope>
    <source>
        <strain evidence="1 2">SN021</strain>
    </source>
</reference>
<accession>A0A6S6RCI7</accession>
<dbReference type="Proteomes" id="UP000515561">
    <property type="component" value="Chromosome"/>
</dbReference>
<dbReference type="KEGG" id="acel:acsn021_42740"/>
<evidence type="ECO:0000313" key="1">
    <source>
        <dbReference type="EMBL" id="BCJ96705.1"/>
    </source>
</evidence>
<keyword evidence="2" id="KW-1185">Reference proteome</keyword>
<dbReference type="EMBL" id="AP023367">
    <property type="protein sequence ID" value="BCJ96705.1"/>
    <property type="molecule type" value="Genomic_DNA"/>
</dbReference>
<sequence>MQRRKGLRTVLWLLLSLLIGLADISGLSATGAKAGSLKLQPRDSSEYVFYTDGEESINLQLIHQATAENQSPQSIEAYYNYGKDIIGFDGTEAILTSLLEQGRAQLGIKYYFKTNKIVEKPEAGIDTIGSLTMKCTDKEPYFRIINEKGSWGVGTDGVILTEEIKRLLPESIEGFTVQNYFMRNKNKYEGILTLSKAGNQAEEENTISLKELGLSKKIMEEIQQSGQVYSTLELLATYDLLLKLPFPLKGQITMKKYIQINNNK</sequence>
<name>A0A6S6RCI7_9FIRM</name>
<gene>
    <name evidence="1" type="ORF">acsn021_42740</name>
</gene>